<feature type="transmembrane region" description="Helical" evidence="13">
    <location>
        <begin position="397"/>
        <end position="417"/>
    </location>
</feature>
<keyword evidence="4" id="KW-1003">Cell membrane</keyword>
<feature type="transmembrane region" description="Helical" evidence="13">
    <location>
        <begin position="160"/>
        <end position="178"/>
    </location>
</feature>
<sequence>MVFMAISTSTLILFVIIYLAATFYVAYLGYRKNSQTEGYMLAGRGVHPAIMALSYGAAFISTSAIIGFGGVAASLGMGLLWLVFMNIFFGIFIAFVVFGPPTRRMGLNLGAITYPEFIGKRFQSKFIQAFSGILIGIFMPLYAASVIIGAGRFLETSLGINYNIALIIFTIIIASYVIKGGLLSVMYVDAMQAILMLLGMGFLLVFTYVKLGGVVEAHQALTSMTNLVPQALIDQGHRGWTSMPEAGSPIWWNMISTIIMGVGIGVLAQPQLAVRFMTVKDDRSLKRAVAVGGPFILMMAGVAYVIGALSNVYFYRTMGMISLQVVPDGNTDLIMPTFLNHAMPEMFVTLFMLSLLSAAMSTAAAQFHTMGTAIGYDVYQQSIMKGKSTATVHVTRLGITFTILVAVVLAYILPGSIIARATAMFMGLCTSAFLPLFIGALFWKRTTKAGATVSLVIGSLSSLFWLTFVHAKEAVPLGICQAIFGKETLLAGTWTVVDPILIATPLSLLALVAVSLMTPQFSPEFLKKAFSRRFEDEEEKSEAASQKKVESTGV</sequence>
<dbReference type="InterPro" id="IPR038377">
    <property type="entry name" value="Na/Glc_symporter_sf"/>
</dbReference>
<protein>
    <submittedName>
        <fullName evidence="14">Sodium/proline symporter</fullName>
    </submittedName>
</protein>
<dbReference type="PATRIC" id="fig|1434117.4.peg.2525"/>
<name>A0A0E3PZ49_METMZ</name>
<evidence type="ECO:0000256" key="4">
    <source>
        <dbReference type="ARBA" id="ARBA00022475"/>
    </source>
</evidence>
<dbReference type="HOGENOM" id="CLU_018808_15_2_2"/>
<feature type="transmembrane region" description="Helical" evidence="13">
    <location>
        <begin position="500"/>
        <end position="518"/>
    </location>
</feature>
<evidence type="ECO:0000256" key="6">
    <source>
        <dbReference type="ARBA" id="ARBA00022847"/>
    </source>
</evidence>
<dbReference type="GO" id="GO:0015193">
    <property type="term" value="F:L-proline transmembrane transporter activity"/>
    <property type="evidence" value="ECO:0007669"/>
    <property type="project" value="TreeGrafter"/>
</dbReference>
<gene>
    <name evidence="14" type="ORF">MSMAW_1974</name>
</gene>
<dbReference type="Pfam" id="PF00474">
    <property type="entry name" value="SSF"/>
    <property type="match status" value="1"/>
</dbReference>
<evidence type="ECO:0000256" key="1">
    <source>
        <dbReference type="ARBA" id="ARBA00004651"/>
    </source>
</evidence>
<evidence type="ECO:0000256" key="9">
    <source>
        <dbReference type="ARBA" id="ARBA00023065"/>
    </source>
</evidence>
<dbReference type="NCBIfam" id="TIGR00813">
    <property type="entry name" value="sss"/>
    <property type="match status" value="1"/>
</dbReference>
<dbReference type="InterPro" id="IPR018212">
    <property type="entry name" value="Na/solute_symporter_CS"/>
</dbReference>
<evidence type="ECO:0000256" key="5">
    <source>
        <dbReference type="ARBA" id="ARBA00022692"/>
    </source>
</evidence>
<comment type="subcellular location">
    <subcellularLocation>
        <location evidence="1">Cell membrane</location>
        <topology evidence="1">Multi-pass membrane protein</topology>
    </subcellularLocation>
</comment>
<feature type="transmembrane region" description="Helical" evidence="13">
    <location>
        <begin position="289"/>
        <end position="314"/>
    </location>
</feature>
<keyword evidence="6" id="KW-0769">Symport</keyword>
<keyword evidence="11" id="KW-0739">Sodium transport</keyword>
<feature type="transmembrane region" description="Helical" evidence="13">
    <location>
        <begin position="250"/>
        <end position="268"/>
    </location>
</feature>
<dbReference type="PROSITE" id="PS00456">
    <property type="entry name" value="NA_SOLUT_SYMP_1"/>
    <property type="match status" value="1"/>
</dbReference>
<feature type="transmembrane region" description="Helical" evidence="13">
    <location>
        <begin position="6"/>
        <end position="28"/>
    </location>
</feature>
<reference evidence="14 15" key="1">
    <citation type="submission" date="2014-07" db="EMBL/GenBank/DDBJ databases">
        <title>Methanogenic archaea and the global carbon cycle.</title>
        <authorList>
            <person name="Henriksen J.R."/>
            <person name="Luke J."/>
            <person name="Reinhart S."/>
            <person name="Benedict M.N."/>
            <person name="Youngblut N.D."/>
            <person name="Metcalf M.E."/>
            <person name="Whitaker R.J."/>
            <person name="Metcalf W.W."/>
        </authorList>
    </citation>
    <scope>NUCLEOTIDE SEQUENCE [LARGE SCALE GENOMIC DNA]</scope>
    <source>
        <strain evidence="14 15">WWM610</strain>
    </source>
</reference>
<keyword evidence="5 13" id="KW-0812">Transmembrane</keyword>
<keyword evidence="9" id="KW-0406">Ion transport</keyword>
<keyword evidence="8" id="KW-0915">Sodium</keyword>
<evidence type="ECO:0000256" key="3">
    <source>
        <dbReference type="ARBA" id="ARBA00022448"/>
    </source>
</evidence>
<accession>A0A0E3PZ49</accession>
<feature type="transmembrane region" description="Helical" evidence="13">
    <location>
        <begin position="346"/>
        <end position="376"/>
    </location>
</feature>
<keyword evidence="7 13" id="KW-1133">Transmembrane helix</keyword>
<feature type="transmembrane region" description="Helical" evidence="13">
    <location>
        <begin position="79"/>
        <end position="98"/>
    </location>
</feature>
<evidence type="ECO:0000256" key="12">
    <source>
        <dbReference type="RuleBase" id="RU362091"/>
    </source>
</evidence>
<dbReference type="InterPro" id="IPR001734">
    <property type="entry name" value="Na/solute_symporter"/>
</dbReference>
<dbReference type="PROSITE" id="PS50283">
    <property type="entry name" value="NA_SOLUT_SYMP_3"/>
    <property type="match status" value="1"/>
</dbReference>
<comment type="similarity">
    <text evidence="2 12">Belongs to the sodium:solute symporter (SSF) (TC 2.A.21) family.</text>
</comment>
<dbReference type="Gene3D" id="1.20.1730.10">
    <property type="entry name" value="Sodium/glucose cotransporter"/>
    <property type="match status" value="1"/>
</dbReference>
<proteinExistence type="inferred from homology"/>
<dbReference type="EMBL" id="CP009509">
    <property type="protein sequence ID" value="AKB40965.1"/>
    <property type="molecule type" value="Genomic_DNA"/>
</dbReference>
<dbReference type="PANTHER" id="PTHR48086">
    <property type="entry name" value="SODIUM/PROLINE SYMPORTER-RELATED"/>
    <property type="match status" value="1"/>
</dbReference>
<evidence type="ECO:0000313" key="15">
    <source>
        <dbReference type="Proteomes" id="UP000033058"/>
    </source>
</evidence>
<keyword evidence="3" id="KW-0813">Transport</keyword>
<feature type="transmembrane region" description="Helical" evidence="13">
    <location>
        <begin position="450"/>
        <end position="468"/>
    </location>
</feature>
<feature type="transmembrane region" description="Helical" evidence="13">
    <location>
        <begin position="190"/>
        <end position="209"/>
    </location>
</feature>
<dbReference type="GO" id="GO:0005298">
    <property type="term" value="F:proline:sodium symporter activity"/>
    <property type="evidence" value="ECO:0007669"/>
    <property type="project" value="TreeGrafter"/>
</dbReference>
<dbReference type="Proteomes" id="UP000033058">
    <property type="component" value="Chromosome"/>
</dbReference>
<keyword evidence="10 13" id="KW-0472">Membrane</keyword>
<evidence type="ECO:0000256" key="13">
    <source>
        <dbReference type="SAM" id="Phobius"/>
    </source>
</evidence>
<feature type="transmembrane region" description="Helical" evidence="13">
    <location>
        <begin position="423"/>
        <end position="443"/>
    </location>
</feature>
<dbReference type="PROSITE" id="PS00457">
    <property type="entry name" value="NA_SOLUT_SYMP_2"/>
    <property type="match status" value="1"/>
</dbReference>
<feature type="transmembrane region" description="Helical" evidence="13">
    <location>
        <begin position="49"/>
        <end position="73"/>
    </location>
</feature>
<organism evidence="14 15">
    <name type="scientific">Methanosarcina mazei WWM610</name>
    <dbReference type="NCBI Taxonomy" id="1434117"/>
    <lineage>
        <taxon>Archaea</taxon>
        <taxon>Methanobacteriati</taxon>
        <taxon>Methanobacteriota</taxon>
        <taxon>Stenosarchaea group</taxon>
        <taxon>Methanomicrobia</taxon>
        <taxon>Methanosarcinales</taxon>
        <taxon>Methanosarcinaceae</taxon>
        <taxon>Methanosarcina</taxon>
    </lineage>
</organism>
<evidence type="ECO:0000256" key="11">
    <source>
        <dbReference type="ARBA" id="ARBA00023201"/>
    </source>
</evidence>
<dbReference type="CDD" id="cd10322">
    <property type="entry name" value="SLC5sbd"/>
    <property type="match status" value="1"/>
</dbReference>
<dbReference type="InterPro" id="IPR050277">
    <property type="entry name" value="Sodium:Solute_Symporter"/>
</dbReference>
<dbReference type="GO" id="GO:0005886">
    <property type="term" value="C:plasma membrane"/>
    <property type="evidence" value="ECO:0007669"/>
    <property type="project" value="UniProtKB-SubCell"/>
</dbReference>
<dbReference type="AlphaFoldDB" id="A0A0E3PZ49"/>
<evidence type="ECO:0000256" key="2">
    <source>
        <dbReference type="ARBA" id="ARBA00006434"/>
    </source>
</evidence>
<dbReference type="PANTHER" id="PTHR48086:SF3">
    <property type="entry name" value="SODIUM_PROLINE SYMPORTER"/>
    <property type="match status" value="1"/>
</dbReference>
<dbReference type="GO" id="GO:0015824">
    <property type="term" value="P:proline transport"/>
    <property type="evidence" value="ECO:0007669"/>
    <property type="project" value="TreeGrafter"/>
</dbReference>
<evidence type="ECO:0000313" key="14">
    <source>
        <dbReference type="EMBL" id="AKB40965.1"/>
    </source>
</evidence>
<evidence type="ECO:0000256" key="10">
    <source>
        <dbReference type="ARBA" id="ARBA00023136"/>
    </source>
</evidence>
<evidence type="ECO:0000256" key="8">
    <source>
        <dbReference type="ARBA" id="ARBA00023053"/>
    </source>
</evidence>
<feature type="transmembrane region" description="Helical" evidence="13">
    <location>
        <begin position="129"/>
        <end position="154"/>
    </location>
</feature>
<evidence type="ECO:0000256" key="7">
    <source>
        <dbReference type="ARBA" id="ARBA00022989"/>
    </source>
</evidence>